<organism evidence="2 3">
    <name type="scientific">Ruminococcus flavefaciens</name>
    <dbReference type="NCBI Taxonomy" id="1265"/>
    <lineage>
        <taxon>Bacteria</taxon>
        <taxon>Bacillati</taxon>
        <taxon>Bacillota</taxon>
        <taxon>Clostridia</taxon>
        <taxon>Eubacteriales</taxon>
        <taxon>Oscillospiraceae</taxon>
        <taxon>Ruminococcus</taxon>
    </lineage>
</organism>
<reference evidence="2 3" key="1">
    <citation type="submission" date="2018-05" db="EMBL/GenBank/DDBJ databases">
        <title>The Hungate 1000. A catalogue of reference genomes from the rumen microbiome.</title>
        <authorList>
            <person name="Kelly W."/>
        </authorList>
    </citation>
    <scope>NUCLEOTIDE SEQUENCE [LARGE SCALE GENOMIC DNA]</scope>
    <source>
        <strain evidence="2 3">SAb67</strain>
    </source>
</reference>
<dbReference type="Pfam" id="PF00656">
    <property type="entry name" value="Peptidase_C14"/>
    <property type="match status" value="1"/>
</dbReference>
<dbReference type="OrthoDB" id="9812126at2"/>
<dbReference type="Proteomes" id="UP000245720">
    <property type="component" value="Unassembled WGS sequence"/>
</dbReference>
<dbReference type="Gene3D" id="3.40.50.1460">
    <property type="match status" value="1"/>
</dbReference>
<evidence type="ECO:0000259" key="1">
    <source>
        <dbReference type="Pfam" id="PF00656"/>
    </source>
</evidence>
<feature type="domain" description="Peptidase C14 caspase" evidence="1">
    <location>
        <begin position="6"/>
        <end position="224"/>
    </location>
</feature>
<dbReference type="AlphaFoldDB" id="A0A315XT62"/>
<comment type="caution">
    <text evidence="2">The sequence shown here is derived from an EMBL/GenBank/DDBJ whole genome shotgun (WGS) entry which is preliminary data.</text>
</comment>
<dbReference type="SUPFAM" id="SSF52129">
    <property type="entry name" value="Caspase-like"/>
    <property type="match status" value="1"/>
</dbReference>
<dbReference type="EMBL" id="QGDI01000017">
    <property type="protein sequence ID" value="PWJ09945.1"/>
    <property type="molecule type" value="Genomic_DNA"/>
</dbReference>
<protein>
    <submittedName>
        <fullName evidence="2">Caspase domain-containing protein</fullName>
    </submittedName>
</protein>
<evidence type="ECO:0000313" key="3">
    <source>
        <dbReference type="Proteomes" id="UP000245720"/>
    </source>
</evidence>
<dbReference type="RefSeq" id="WP_109727903.1">
    <property type="nucleotide sequence ID" value="NZ_QGDI01000017.1"/>
</dbReference>
<dbReference type="GO" id="GO:0006508">
    <property type="term" value="P:proteolysis"/>
    <property type="evidence" value="ECO:0007669"/>
    <property type="project" value="InterPro"/>
</dbReference>
<dbReference type="InterPro" id="IPR011600">
    <property type="entry name" value="Pept_C14_caspase"/>
</dbReference>
<proteinExistence type="predicted"/>
<name>A0A315XT62_RUMFL</name>
<gene>
    <name evidence="2" type="ORF">IE37_03239</name>
</gene>
<accession>A0A315XT62</accession>
<evidence type="ECO:0000313" key="2">
    <source>
        <dbReference type="EMBL" id="PWJ09945.1"/>
    </source>
</evidence>
<dbReference type="GO" id="GO:0004197">
    <property type="term" value="F:cysteine-type endopeptidase activity"/>
    <property type="evidence" value="ECO:0007669"/>
    <property type="project" value="InterPro"/>
</dbReference>
<sequence length="512" mass="59381">MIKSFVVGVSEYDNPRYNIPLCYNDIQAIKEAMELGLSVKQENIYSIGEKRIVKLEEFKTWFCKALKEIEESDTFIFYFSGHGSNEKNENYIIFSNAKVSVKELISVIDSIPCKNKIVILDCCHSGNAGISLSSPIDIYETADQFVGHGCAIMASCSFYENSGFDNNRQLSRYTRIIYDAFTARSLIKQGRKSLEDIKEYVDRLAYIDNKKLEDKYKQHCTFRSSIVGTIYFNVETYTPYITKKIYKETDQYIIYSVKPMGGNIKRIGIKIILRFPCEKRDIAEIANEINKEAIYYDVFSSPNSEKKWKGKTNNIIFASYGYDEEDVINGTYAFRSTWVDKDQDKGYWYRENDRSSIIDDILVEELQGYFFIKKFINENTSDDTSLIETYRTCIYKMIIDAEKYLSYYSAYANGTISEVEFINQVKSLKIEIRKLFLEQTDFSIASIKLHDWAEAYSALANAIDEFVVVYDDKADRDSNDRKLSMSIAKKNYNECLEKVKELDIELSKKLDS</sequence>
<dbReference type="InterPro" id="IPR029030">
    <property type="entry name" value="Caspase-like_dom_sf"/>
</dbReference>